<reference evidence="2" key="1">
    <citation type="submission" date="2014-12" db="EMBL/GenBank/DDBJ databases">
        <authorList>
            <person name="Smet A."/>
        </authorList>
    </citation>
    <scope>NUCLEOTIDE SEQUENCE [LARGE SCALE GENOMIC DNA]</scope>
</reference>
<accession>A0A0K2XSQ9</accession>
<organism evidence="1 2">
    <name type="scientific">Helicobacter heilmannii</name>
    <dbReference type="NCBI Taxonomy" id="35817"/>
    <lineage>
        <taxon>Bacteria</taxon>
        <taxon>Pseudomonadati</taxon>
        <taxon>Campylobacterota</taxon>
        <taxon>Epsilonproteobacteria</taxon>
        <taxon>Campylobacterales</taxon>
        <taxon>Helicobacteraceae</taxon>
        <taxon>Helicobacter</taxon>
    </lineage>
</organism>
<sequence>MADISKMVSNHNATIHLPNEKEVVSCIAYFGRGNFFTP</sequence>
<dbReference type="EMBL" id="CDMK01000001">
    <property type="protein sequence ID" value="CRI34115.1"/>
    <property type="molecule type" value="Genomic_DNA"/>
</dbReference>
<keyword evidence="2" id="KW-1185">Reference proteome</keyword>
<gene>
    <name evidence="1" type="ORF">HHE01_09610</name>
</gene>
<proteinExistence type="predicted"/>
<evidence type="ECO:0000313" key="2">
    <source>
        <dbReference type="Proteomes" id="UP000046090"/>
    </source>
</evidence>
<dbReference type="STRING" id="1216962.BN341_3720"/>
<protein>
    <submittedName>
        <fullName evidence="1">Uncharacterized protein</fullName>
    </submittedName>
</protein>
<dbReference type="AlphaFoldDB" id="A0A0K2XSQ9"/>
<name>A0A0K2XSQ9_HELHE</name>
<evidence type="ECO:0000313" key="1">
    <source>
        <dbReference type="EMBL" id="CRI34115.1"/>
    </source>
</evidence>
<dbReference type="Proteomes" id="UP000046090">
    <property type="component" value="Unassembled WGS sequence"/>
</dbReference>